<organism evidence="4 5">
    <name type="scientific">Leucosporidium creatinivorum</name>
    <dbReference type="NCBI Taxonomy" id="106004"/>
    <lineage>
        <taxon>Eukaryota</taxon>
        <taxon>Fungi</taxon>
        <taxon>Dikarya</taxon>
        <taxon>Basidiomycota</taxon>
        <taxon>Pucciniomycotina</taxon>
        <taxon>Microbotryomycetes</taxon>
        <taxon>Leucosporidiales</taxon>
        <taxon>Leucosporidium</taxon>
    </lineage>
</organism>
<reference evidence="4 5" key="1">
    <citation type="submission" date="2016-07" db="EMBL/GenBank/DDBJ databases">
        <title>Pervasive Adenine N6-methylation of Active Genes in Fungi.</title>
        <authorList>
            <consortium name="DOE Joint Genome Institute"/>
            <person name="Mondo S.J."/>
            <person name="Dannebaum R.O."/>
            <person name="Kuo R.C."/>
            <person name="Labutti K."/>
            <person name="Haridas S."/>
            <person name="Kuo A."/>
            <person name="Salamov A."/>
            <person name="Ahrendt S.R."/>
            <person name="Lipzen A."/>
            <person name="Sullivan W."/>
            <person name="Andreopoulos W.B."/>
            <person name="Clum A."/>
            <person name="Lindquist E."/>
            <person name="Daum C."/>
            <person name="Ramamoorthy G.K."/>
            <person name="Gryganskyi A."/>
            <person name="Culley D."/>
            <person name="Magnuson J.K."/>
            <person name="James T.Y."/>
            <person name="O'Malley M.A."/>
            <person name="Stajich J.E."/>
            <person name="Spatafora J.W."/>
            <person name="Visel A."/>
            <person name="Grigoriev I.V."/>
        </authorList>
    </citation>
    <scope>NUCLEOTIDE SEQUENCE [LARGE SCALE GENOMIC DNA]</scope>
    <source>
        <strain evidence="4 5">62-1032</strain>
    </source>
</reference>
<name>A0A1Y2G211_9BASI</name>
<gene>
    <name evidence="4" type="ORF">BCR35DRAFT_299578</name>
</gene>
<dbReference type="InterPro" id="IPR033332">
    <property type="entry name" value="BTG"/>
</dbReference>
<dbReference type="InterPro" id="IPR036054">
    <property type="entry name" value="BTG-like_sf"/>
</dbReference>
<dbReference type="InParanoid" id="A0A1Y2G211"/>
<feature type="domain" description="Anti-proliferative protein" evidence="3">
    <location>
        <begin position="1"/>
        <end position="112"/>
    </location>
</feature>
<dbReference type="Pfam" id="PF07742">
    <property type="entry name" value="BTG"/>
    <property type="match status" value="1"/>
</dbReference>
<feature type="compositionally biased region" description="Polar residues" evidence="2">
    <location>
        <begin position="163"/>
        <end position="181"/>
    </location>
</feature>
<feature type="region of interest" description="Disordered" evidence="2">
    <location>
        <begin position="483"/>
        <end position="510"/>
    </location>
</feature>
<feature type="compositionally biased region" description="Low complexity" evidence="2">
    <location>
        <begin position="254"/>
        <end position="289"/>
    </location>
</feature>
<dbReference type="SUPFAM" id="SSF160696">
    <property type="entry name" value="BTG domain-like"/>
    <property type="match status" value="1"/>
</dbReference>
<sequence length="531" mass="55215">MDQEVEAASTFLSSFLPPTTTPTTFSDHLSTTLQQRYAHHWHPQDPERGSAYRALVRSTTSLDTSILSAAHQAGISNVDIERALASGDGKIWLGDRWTLWVDPGCVSLRVERGDGSVARDSQFIEIWGKLPESLRSHAVPLASFASASVNISTPTLDALGLPSASSTPPAVQDSNLLSPTKRSSKAIQILPPPARPAPSSSQAFNALRPSSPLGKAQAPPIALLASPLIIPPTPLRPSYGGLTPSPTGFPLFPRRSSSRGSSFSSQRSSSNHSDSSDGEGSASDGVFSSTESLSSSVTSAGTSGLWKAQQEAMDGEFKYPALPVRPTSANGSTPLSPYSFPHQRSHSSTSNHQLGVPMPMSPSKMMALAHGARSLPNSPTKPRRRGTRGGSGQGSQSYAAAHGHPIPVPRAEGHEAGSSISSMTSITSAASASSTSRTREQALAGTLTEHSGGKVGVLGGGVLLGLAGAKMLGNARGEVIGEAKRRGRERRRGGQGRKEGGAGGFHSVQPMPVNAGYAPFGGWQGEMGSAM</sequence>
<dbReference type="InterPro" id="IPR002087">
    <property type="entry name" value="Anti_prolifrtn"/>
</dbReference>
<dbReference type="OrthoDB" id="19928at2759"/>
<evidence type="ECO:0000256" key="1">
    <source>
        <dbReference type="ARBA" id="ARBA00007989"/>
    </source>
</evidence>
<dbReference type="Proteomes" id="UP000193467">
    <property type="component" value="Unassembled WGS sequence"/>
</dbReference>
<feature type="region of interest" description="Disordered" evidence="2">
    <location>
        <begin position="162"/>
        <end position="217"/>
    </location>
</feature>
<dbReference type="SMART" id="SM00099">
    <property type="entry name" value="btg1"/>
    <property type="match status" value="1"/>
</dbReference>
<feature type="compositionally biased region" description="Polar residues" evidence="2">
    <location>
        <begin position="327"/>
        <end position="336"/>
    </location>
</feature>
<evidence type="ECO:0000313" key="4">
    <source>
        <dbReference type="EMBL" id="ORY90937.1"/>
    </source>
</evidence>
<dbReference type="AlphaFoldDB" id="A0A1Y2G211"/>
<dbReference type="PANTHER" id="PTHR22978:SF22">
    <property type="entry name" value="BTG FAMILY PROTEIN"/>
    <property type="match status" value="1"/>
</dbReference>
<protein>
    <recommendedName>
        <fullName evidence="3">Anti-proliferative protein domain-containing protein</fullName>
    </recommendedName>
</protein>
<dbReference type="GO" id="GO:0005737">
    <property type="term" value="C:cytoplasm"/>
    <property type="evidence" value="ECO:0007669"/>
    <property type="project" value="TreeGrafter"/>
</dbReference>
<comment type="similarity">
    <text evidence="1">Belongs to the BTG family.</text>
</comment>
<dbReference type="Gene3D" id="3.90.640.90">
    <property type="entry name" value="Anti-proliferative protein, N-terminal domain"/>
    <property type="match status" value="1"/>
</dbReference>
<evidence type="ECO:0000256" key="2">
    <source>
        <dbReference type="SAM" id="MobiDB-lite"/>
    </source>
</evidence>
<evidence type="ECO:0000259" key="3">
    <source>
        <dbReference type="SMART" id="SM00099"/>
    </source>
</evidence>
<feature type="compositionally biased region" description="Basic residues" evidence="2">
    <location>
        <begin position="485"/>
        <end position="495"/>
    </location>
</feature>
<comment type="caution">
    <text evidence="4">The sequence shown here is derived from an EMBL/GenBank/DDBJ whole genome shotgun (WGS) entry which is preliminary data.</text>
</comment>
<keyword evidence="5" id="KW-1185">Reference proteome</keyword>
<dbReference type="PANTHER" id="PTHR22978">
    <property type="entry name" value="B-CELL TRANSLOCATION GENE"/>
    <property type="match status" value="1"/>
</dbReference>
<dbReference type="GO" id="GO:0005634">
    <property type="term" value="C:nucleus"/>
    <property type="evidence" value="ECO:0007669"/>
    <property type="project" value="TreeGrafter"/>
</dbReference>
<feature type="region of interest" description="Disordered" evidence="2">
    <location>
        <begin position="237"/>
        <end position="289"/>
    </location>
</feature>
<evidence type="ECO:0000313" key="5">
    <source>
        <dbReference type="Proteomes" id="UP000193467"/>
    </source>
</evidence>
<proteinExistence type="inferred from homology"/>
<feature type="region of interest" description="Disordered" evidence="2">
    <location>
        <begin position="321"/>
        <end position="447"/>
    </location>
</feature>
<dbReference type="EMBL" id="MCGR01000003">
    <property type="protein sequence ID" value="ORY90937.1"/>
    <property type="molecule type" value="Genomic_DNA"/>
</dbReference>
<feature type="compositionally biased region" description="Low complexity" evidence="2">
    <location>
        <begin position="418"/>
        <end position="436"/>
    </location>
</feature>
<dbReference type="STRING" id="106004.A0A1Y2G211"/>
<accession>A0A1Y2G211</accession>